<dbReference type="GO" id="GO:0048731">
    <property type="term" value="P:system development"/>
    <property type="evidence" value="ECO:0007669"/>
    <property type="project" value="UniProtKB-ARBA"/>
</dbReference>
<dbReference type="Proteomes" id="UP000886520">
    <property type="component" value="Chromosome 8"/>
</dbReference>
<evidence type="ECO:0000313" key="4">
    <source>
        <dbReference type="Proteomes" id="UP000886520"/>
    </source>
</evidence>
<feature type="repeat" description="PPR" evidence="2">
    <location>
        <begin position="318"/>
        <end position="352"/>
    </location>
</feature>
<dbReference type="InterPro" id="IPR002885">
    <property type="entry name" value="PPR_rpt"/>
</dbReference>
<dbReference type="EMBL" id="JABFUD020000008">
    <property type="protein sequence ID" value="KAI5077011.1"/>
    <property type="molecule type" value="Genomic_DNA"/>
</dbReference>
<protein>
    <recommendedName>
        <fullName evidence="5">Pentatricopeptide repeat-containing protein</fullName>
    </recommendedName>
</protein>
<comment type="caution">
    <text evidence="3">The sequence shown here is derived from an EMBL/GenBank/DDBJ whole genome shotgun (WGS) entry which is preliminary data.</text>
</comment>
<sequence length="944" mass="105596">MLSSSKCRARDWLFVVFNQQKHYCGISHQNGLVEAFQAAKATDQQGHLVSRDIIYDLLQRCLTKKELALGRYVRCLMVSNGLDFIAPLGDHLIRTFTSCGSLLDADGVFLKVSKPSTFTWNAIISAHVNLEERTTALQLFVNMQQDGVQPDKVTFLHLLKSCASSQKLGHGRCLHYYIIFSEVTYDSAIGNTIIDMYAKCSSLEDARAVFESMSVLDAISWGVMIAGYVTHDCYWLALELFCKMPRKEIFSSRVVLSCTLKACGSMKLWELGRLIHDGMEKSGFVVDSLIGSALLNMYSLFGLLGEAQKVFDKVQDKSIQLWGEMIAGYAEQGFCDKALQAFENMQHSGLKPDKFSCLRILKSCGSLGAMRQSRLMYDHAIRCGLDSDTMVGNTLVDVFAKCGSLEEAQKLFLMVKNRDVVSWSVIIAGHAQQGDGHQALELFKEMQVKGCMPSKVSYLGALKACANVKDLDRGRKIHDQIANTELMVDVLVGSTLIDMYAKCGSLGEAREVFDCLPNRNVVVWGAIIAGYAQHGLGVHALELYKSMLREDISPDKVLFSSVLQGCASVRYLNSGRLLHDQIIQDGFESHMIVGNTLIDLYVKCGSIEEARTVFDRLTIRDIVSWGTMIAGYVQHNYDLAAIELFQSSQERGIELNKVVLLGLLKACGSIRAVNQGQMVHHYILKEGLESDLVVCNTLLDMYSKIGNLREAHRVFDRMLLKDEVSWSSLIAGYAWCSEWEQVQKCLEAMQQHGMRPDDVTFTNILTACSHCGLLEEGRWFFRCMIEDYGIMPSVEHYNCVVELLSRNGCLYAAKDLLRSIPLSPDLIIWVSLLTGCKEYGNRDIGTDCFDQSLEMDPDDASGYMLMARLYTDTNMHIDIPRMLDSVCKSVPDKSEDDLGLIKLRTVFDTQSTQYDFDIDSVKLCQGLNIITRPDIEKAHLSVCG</sequence>
<feature type="repeat" description="PPR" evidence="2">
    <location>
        <begin position="621"/>
        <end position="655"/>
    </location>
</feature>
<dbReference type="AlphaFoldDB" id="A0A9D4UZH9"/>
<feature type="repeat" description="PPR" evidence="2">
    <location>
        <begin position="691"/>
        <end position="721"/>
    </location>
</feature>
<gene>
    <name evidence="3" type="ORF">GOP47_0009076</name>
</gene>
<dbReference type="OrthoDB" id="185373at2759"/>
<dbReference type="PROSITE" id="PS51375">
    <property type="entry name" value="PPR"/>
    <property type="match status" value="8"/>
</dbReference>
<dbReference type="Pfam" id="PF01535">
    <property type="entry name" value="PPR"/>
    <property type="match status" value="7"/>
</dbReference>
<keyword evidence="1" id="KW-0677">Repeat</keyword>
<dbReference type="FunFam" id="1.25.40.10:FF:000158">
    <property type="entry name" value="pentatricopeptide repeat-containing protein At2g33680"/>
    <property type="match status" value="1"/>
</dbReference>
<dbReference type="FunFam" id="1.25.40.10:FF:000031">
    <property type="entry name" value="Pentatricopeptide repeat-containing protein mitochondrial"/>
    <property type="match status" value="2"/>
</dbReference>
<keyword evidence="4" id="KW-1185">Reference proteome</keyword>
<feature type="repeat" description="PPR" evidence="2">
    <location>
        <begin position="419"/>
        <end position="453"/>
    </location>
</feature>
<name>A0A9D4UZH9_ADICA</name>
<dbReference type="Pfam" id="PF13041">
    <property type="entry name" value="PPR_2"/>
    <property type="match status" value="4"/>
</dbReference>
<dbReference type="NCBIfam" id="TIGR00756">
    <property type="entry name" value="PPR"/>
    <property type="match status" value="6"/>
</dbReference>
<dbReference type="GO" id="GO:0009451">
    <property type="term" value="P:RNA modification"/>
    <property type="evidence" value="ECO:0007669"/>
    <property type="project" value="InterPro"/>
</dbReference>
<dbReference type="FunFam" id="1.25.40.10:FF:000285">
    <property type="entry name" value="Pentatricopeptide repeat-containing protein, chloroplastic"/>
    <property type="match status" value="2"/>
</dbReference>
<dbReference type="PANTHER" id="PTHR47926:SF382">
    <property type="entry name" value="PENTACOTRIPEPTIDE-REPEAT REGION OF PRORP DOMAIN-CONTAINING PROTEIN"/>
    <property type="match status" value="1"/>
</dbReference>
<feature type="repeat" description="PPR" evidence="2">
    <location>
        <begin position="116"/>
        <end position="150"/>
    </location>
</feature>
<organism evidence="3 4">
    <name type="scientific">Adiantum capillus-veneris</name>
    <name type="common">Maidenhair fern</name>
    <dbReference type="NCBI Taxonomy" id="13818"/>
    <lineage>
        <taxon>Eukaryota</taxon>
        <taxon>Viridiplantae</taxon>
        <taxon>Streptophyta</taxon>
        <taxon>Embryophyta</taxon>
        <taxon>Tracheophyta</taxon>
        <taxon>Polypodiopsida</taxon>
        <taxon>Polypodiidae</taxon>
        <taxon>Polypodiales</taxon>
        <taxon>Pteridineae</taxon>
        <taxon>Pteridaceae</taxon>
        <taxon>Vittarioideae</taxon>
        <taxon>Adiantum</taxon>
    </lineage>
</organism>
<dbReference type="InterPro" id="IPR046960">
    <property type="entry name" value="PPR_At4g14850-like_plant"/>
</dbReference>
<evidence type="ECO:0000256" key="1">
    <source>
        <dbReference type="ARBA" id="ARBA00022737"/>
    </source>
</evidence>
<reference evidence="3" key="1">
    <citation type="submission" date="2021-01" db="EMBL/GenBank/DDBJ databases">
        <title>Adiantum capillus-veneris genome.</title>
        <authorList>
            <person name="Fang Y."/>
            <person name="Liao Q."/>
        </authorList>
    </citation>
    <scope>NUCLEOTIDE SEQUENCE</scope>
    <source>
        <strain evidence="3">H3</strain>
        <tissue evidence="3">Leaf</tissue>
    </source>
</reference>
<feature type="repeat" description="PPR" evidence="2">
    <location>
        <begin position="722"/>
        <end position="756"/>
    </location>
</feature>
<dbReference type="PANTHER" id="PTHR47926">
    <property type="entry name" value="PENTATRICOPEPTIDE REPEAT-CONTAINING PROTEIN"/>
    <property type="match status" value="1"/>
</dbReference>
<accession>A0A9D4UZH9</accession>
<evidence type="ECO:0008006" key="5">
    <source>
        <dbReference type="Google" id="ProtNLM"/>
    </source>
</evidence>
<dbReference type="Gene3D" id="1.25.40.10">
    <property type="entry name" value="Tetratricopeptide repeat domain"/>
    <property type="match status" value="6"/>
</dbReference>
<dbReference type="InterPro" id="IPR011990">
    <property type="entry name" value="TPR-like_helical_dom_sf"/>
</dbReference>
<feature type="repeat" description="PPR" evidence="2">
    <location>
        <begin position="757"/>
        <end position="792"/>
    </location>
</feature>
<evidence type="ECO:0000256" key="2">
    <source>
        <dbReference type="PROSITE-ProRule" id="PRU00708"/>
    </source>
</evidence>
<feature type="repeat" description="PPR" evidence="2">
    <location>
        <begin position="520"/>
        <end position="554"/>
    </location>
</feature>
<evidence type="ECO:0000313" key="3">
    <source>
        <dbReference type="EMBL" id="KAI5077011.1"/>
    </source>
</evidence>
<dbReference type="GO" id="GO:0003723">
    <property type="term" value="F:RNA binding"/>
    <property type="evidence" value="ECO:0007669"/>
    <property type="project" value="InterPro"/>
</dbReference>
<proteinExistence type="predicted"/>